<organism evidence="2 3">
    <name type="scientific">Vigna unguiculata</name>
    <name type="common">Cowpea</name>
    <dbReference type="NCBI Taxonomy" id="3917"/>
    <lineage>
        <taxon>Eukaryota</taxon>
        <taxon>Viridiplantae</taxon>
        <taxon>Streptophyta</taxon>
        <taxon>Embryophyta</taxon>
        <taxon>Tracheophyta</taxon>
        <taxon>Spermatophyta</taxon>
        <taxon>Magnoliopsida</taxon>
        <taxon>eudicotyledons</taxon>
        <taxon>Gunneridae</taxon>
        <taxon>Pentapetalae</taxon>
        <taxon>rosids</taxon>
        <taxon>fabids</taxon>
        <taxon>Fabales</taxon>
        <taxon>Fabaceae</taxon>
        <taxon>Papilionoideae</taxon>
        <taxon>50 kb inversion clade</taxon>
        <taxon>NPAAA clade</taxon>
        <taxon>indigoferoid/millettioid clade</taxon>
        <taxon>Phaseoleae</taxon>
        <taxon>Vigna</taxon>
    </lineage>
</organism>
<protein>
    <submittedName>
        <fullName evidence="2">Uncharacterized protein</fullName>
    </submittedName>
</protein>
<dbReference type="EMBL" id="CP039345">
    <property type="protein sequence ID" value="QCD78470.1"/>
    <property type="molecule type" value="Genomic_DNA"/>
</dbReference>
<evidence type="ECO:0000313" key="3">
    <source>
        <dbReference type="Proteomes" id="UP000501690"/>
    </source>
</evidence>
<accession>A0A4D6KP70</accession>
<evidence type="ECO:0000313" key="2">
    <source>
        <dbReference type="EMBL" id="QCD78470.1"/>
    </source>
</evidence>
<evidence type="ECO:0000256" key="1">
    <source>
        <dbReference type="SAM" id="MobiDB-lite"/>
    </source>
</evidence>
<feature type="compositionally biased region" description="Basic and acidic residues" evidence="1">
    <location>
        <begin position="35"/>
        <end position="54"/>
    </location>
</feature>
<proteinExistence type="predicted"/>
<feature type="region of interest" description="Disordered" evidence="1">
    <location>
        <begin position="70"/>
        <end position="99"/>
    </location>
</feature>
<sequence length="99" mass="10519">MEKARSLGGCTGQRWSQVAGGGRRWSEGVVAVGAAERERARDRESDREKREMEGARLRGGCIGRMRSTVARGCGGSGCSGERENGRGYRGADAGKKKGS</sequence>
<name>A0A4D6KP70_VIGUN</name>
<reference evidence="2 3" key="1">
    <citation type="submission" date="2019-04" db="EMBL/GenBank/DDBJ databases">
        <title>An improved genome assembly and genetic linkage map for asparagus bean, Vigna unguiculata ssp. sesquipedialis.</title>
        <authorList>
            <person name="Xia Q."/>
            <person name="Zhang R."/>
            <person name="Dong Y."/>
        </authorList>
    </citation>
    <scope>NUCLEOTIDE SEQUENCE [LARGE SCALE GENOMIC DNA]</scope>
    <source>
        <tissue evidence="2">Leaf</tissue>
    </source>
</reference>
<dbReference type="AlphaFoldDB" id="A0A4D6KP70"/>
<keyword evidence="3" id="KW-1185">Reference proteome</keyword>
<gene>
    <name evidence="2" type="ORF">DEO72_LG1g2103</name>
</gene>
<dbReference type="Proteomes" id="UP000501690">
    <property type="component" value="Linkage Group LG1"/>
</dbReference>
<feature type="region of interest" description="Disordered" evidence="1">
    <location>
        <begin position="1"/>
        <end position="54"/>
    </location>
</feature>